<dbReference type="PaxDb" id="1123384-AJ81_07600"/>
<feature type="transmembrane region" description="Helical" evidence="1">
    <location>
        <begin position="440"/>
        <end position="461"/>
    </location>
</feature>
<dbReference type="RefSeq" id="WP_051368753.1">
    <property type="nucleotide sequence ID" value="NC_022795.1"/>
</dbReference>
<dbReference type="AlphaFoldDB" id="A0A0X1KRX0"/>
<gene>
    <name evidence="3" type="ORF">AJ81_07600</name>
</gene>
<name>A0A0X1KRX0_9THEM</name>
<feature type="transmembrane region" description="Helical" evidence="1">
    <location>
        <begin position="170"/>
        <end position="188"/>
    </location>
</feature>
<evidence type="ECO:0000313" key="4">
    <source>
        <dbReference type="Proteomes" id="UP000077469"/>
    </source>
</evidence>
<dbReference type="PATRIC" id="fig|1123384.7.peg.1524"/>
<feature type="transmembrane region" description="Helical" evidence="1">
    <location>
        <begin position="6"/>
        <end position="24"/>
    </location>
</feature>
<reference evidence="3 4" key="1">
    <citation type="submission" date="2014-01" db="EMBL/GenBank/DDBJ databases">
        <title>Genome sequencing of Thermotog hypogea.</title>
        <authorList>
            <person name="Zhang X."/>
            <person name="Alvare G."/>
            <person name="Fristensky B."/>
            <person name="Chen L."/>
            <person name="Suen T."/>
            <person name="Chen Q."/>
            <person name="Ma K."/>
        </authorList>
    </citation>
    <scope>NUCLEOTIDE SEQUENCE [LARGE SCALE GENOMIC DNA]</scope>
    <source>
        <strain evidence="3 4">DSM 11164</strain>
    </source>
</reference>
<dbReference type="KEGG" id="phy:AJ81_07600"/>
<feature type="transmembrane region" description="Helical" evidence="1">
    <location>
        <begin position="200"/>
        <end position="220"/>
    </location>
</feature>
<keyword evidence="4" id="KW-1185">Reference proteome</keyword>
<feature type="transmembrane region" description="Helical" evidence="1">
    <location>
        <begin position="147"/>
        <end position="163"/>
    </location>
</feature>
<evidence type="ECO:0000256" key="1">
    <source>
        <dbReference type="SAM" id="Phobius"/>
    </source>
</evidence>
<dbReference type="OrthoDB" id="9781349at2"/>
<feature type="domain" description="DUF112" evidence="2">
    <location>
        <begin position="20"/>
        <end position="440"/>
    </location>
</feature>
<dbReference type="STRING" id="1123384.AJ81_07600"/>
<feature type="transmembrane region" description="Helical" evidence="1">
    <location>
        <begin position="109"/>
        <end position="135"/>
    </location>
</feature>
<dbReference type="PANTHER" id="PTHR35342:SF5">
    <property type="entry name" value="TRICARBOXYLIC TRANSPORT PROTEIN"/>
    <property type="match status" value="1"/>
</dbReference>
<keyword evidence="1" id="KW-0472">Membrane</keyword>
<evidence type="ECO:0000259" key="2">
    <source>
        <dbReference type="Pfam" id="PF01970"/>
    </source>
</evidence>
<dbReference type="InterPro" id="IPR002823">
    <property type="entry name" value="DUF112_TM"/>
</dbReference>
<feature type="transmembrane region" description="Helical" evidence="1">
    <location>
        <begin position="357"/>
        <end position="380"/>
    </location>
</feature>
<sequence length="506" mass="53996">MSSLQYLAYGFAHLFVVKTLLLMLGGVCVGLVIGALPGLSATMGVALFLPITYWLSASDSLVFLGSLYMAAIYGGSFSAILLRTPGTPSNIGTTFDGYPMSKQGRGWEAILTATFSSLYGGLFGLFMFLIFAPMLARVALKFGPPEYFWLGIFGLTVISSLSRGNTLKGFIGGLIGVLLSTIGVAPVGGNVRFTFNIPELIGGVGLIPALVGLFCIPQVIEMILNRSKQQLYQEAKVQKGLLWKTFVNVMKRQIDLLRASVIGFIIGVLPGAGGNIANLVAYSEAVRASKHPEKFGTGIPEGVIATEASNNAVVGGGFVPLMTLGVPGTPVDAILYGALLMQGLRPGAELFTTRADVVYTFVAGVILATFVMVPVGLAFGRGMAKLITKIPLSLLAPTIIFLTMIGSYCVSNNISDVYMMLMLGLLGFLLRKLGFEAGPITLGLILGPIIESGLVQGLLIGKKYPQPWLIFITRPLCWVFILLSVFFLLWPVIMKKRMVIPGGDQK</sequence>
<proteinExistence type="predicted"/>
<accession>A0A0X1KRX0</accession>
<feature type="transmembrane region" description="Helical" evidence="1">
    <location>
        <begin position="61"/>
        <end position="82"/>
    </location>
</feature>
<dbReference type="PANTHER" id="PTHR35342">
    <property type="entry name" value="TRICARBOXYLIC TRANSPORT PROTEIN"/>
    <property type="match status" value="1"/>
</dbReference>
<keyword evidence="1" id="KW-1133">Transmembrane helix</keyword>
<feature type="transmembrane region" description="Helical" evidence="1">
    <location>
        <begin position="31"/>
        <end position="55"/>
    </location>
</feature>
<dbReference type="Pfam" id="PF01970">
    <property type="entry name" value="TctA"/>
    <property type="match status" value="1"/>
</dbReference>
<dbReference type="EMBL" id="CP007141">
    <property type="protein sequence ID" value="AJC74068.1"/>
    <property type="molecule type" value="Genomic_DNA"/>
</dbReference>
<keyword evidence="1" id="KW-0812">Transmembrane</keyword>
<evidence type="ECO:0000313" key="3">
    <source>
        <dbReference type="EMBL" id="AJC74068.1"/>
    </source>
</evidence>
<feature type="transmembrane region" description="Helical" evidence="1">
    <location>
        <begin position="256"/>
        <end position="277"/>
    </location>
</feature>
<dbReference type="Proteomes" id="UP000077469">
    <property type="component" value="Chromosome"/>
</dbReference>
<protein>
    <submittedName>
        <fullName evidence="3">C4-dicarboxylate ABC transporter permease</fullName>
    </submittedName>
</protein>
<feature type="transmembrane region" description="Helical" evidence="1">
    <location>
        <begin position="467"/>
        <end position="490"/>
    </location>
</feature>
<organism evidence="3 4">
    <name type="scientific">Pseudothermotoga hypogea DSM 11164 = NBRC 106472</name>
    <dbReference type="NCBI Taxonomy" id="1123384"/>
    <lineage>
        <taxon>Bacteria</taxon>
        <taxon>Thermotogati</taxon>
        <taxon>Thermotogota</taxon>
        <taxon>Thermotogae</taxon>
        <taxon>Thermotogales</taxon>
        <taxon>Thermotogaceae</taxon>
        <taxon>Pseudothermotoga</taxon>
    </lineage>
</organism>
<feature type="transmembrane region" description="Helical" evidence="1">
    <location>
        <begin position="392"/>
        <end position="411"/>
    </location>
</feature>